<dbReference type="OrthoDB" id="5293507at2"/>
<dbReference type="InterPro" id="IPR023772">
    <property type="entry name" value="DNA-bd_HTH_TetR-type_CS"/>
</dbReference>
<keyword evidence="9" id="KW-1185">Reference proteome</keyword>
<evidence type="ECO:0000256" key="5">
    <source>
        <dbReference type="ARBA" id="ARBA00023163"/>
    </source>
</evidence>
<reference evidence="8 9" key="1">
    <citation type="submission" date="2018-10" db="EMBL/GenBank/DDBJ databases">
        <title>Paraburkholderia sp. 7MK8-2, isolated from soil.</title>
        <authorList>
            <person name="Gao Z.-H."/>
            <person name="Qiu L.-H."/>
        </authorList>
    </citation>
    <scope>NUCLEOTIDE SEQUENCE [LARGE SCALE GENOMIC DNA]</scope>
    <source>
        <strain evidence="8 9">7MK8-2</strain>
    </source>
</reference>
<accession>A0A494WXM7</accession>
<dbReference type="PANTHER" id="PTHR30055">
    <property type="entry name" value="HTH-TYPE TRANSCRIPTIONAL REGULATOR RUTR"/>
    <property type="match status" value="1"/>
</dbReference>
<keyword evidence="3" id="KW-0805">Transcription regulation</keyword>
<dbReference type="PROSITE" id="PS01081">
    <property type="entry name" value="HTH_TETR_1"/>
    <property type="match status" value="1"/>
</dbReference>
<evidence type="ECO:0000256" key="4">
    <source>
        <dbReference type="ARBA" id="ARBA00023125"/>
    </source>
</evidence>
<keyword evidence="5" id="KW-0804">Transcription</keyword>
<gene>
    <name evidence="8" type="ORF">D7S89_26890</name>
</gene>
<evidence type="ECO:0000256" key="6">
    <source>
        <dbReference type="PROSITE-ProRule" id="PRU00335"/>
    </source>
</evidence>
<dbReference type="Proteomes" id="UP000280434">
    <property type="component" value="Unassembled WGS sequence"/>
</dbReference>
<dbReference type="PANTHER" id="PTHR30055:SF151">
    <property type="entry name" value="TRANSCRIPTIONAL REGULATORY PROTEIN"/>
    <property type="match status" value="1"/>
</dbReference>
<dbReference type="InterPro" id="IPR001647">
    <property type="entry name" value="HTH_TetR"/>
</dbReference>
<dbReference type="SUPFAM" id="SSF48498">
    <property type="entry name" value="Tetracyclin repressor-like, C-terminal domain"/>
    <property type="match status" value="1"/>
</dbReference>
<dbReference type="NCBIfam" id="NF010319">
    <property type="entry name" value="PRK13756.1"/>
    <property type="match status" value="1"/>
</dbReference>
<dbReference type="PROSITE" id="PS50977">
    <property type="entry name" value="HTH_TETR_2"/>
    <property type="match status" value="1"/>
</dbReference>
<dbReference type="Pfam" id="PF00440">
    <property type="entry name" value="TetR_N"/>
    <property type="match status" value="1"/>
</dbReference>
<dbReference type="InterPro" id="IPR009057">
    <property type="entry name" value="Homeodomain-like_sf"/>
</dbReference>
<proteinExistence type="predicted"/>
<dbReference type="SUPFAM" id="SSF46689">
    <property type="entry name" value="Homeodomain-like"/>
    <property type="match status" value="1"/>
</dbReference>
<feature type="DNA-binding region" description="H-T-H motif" evidence="6">
    <location>
        <begin position="34"/>
        <end position="53"/>
    </location>
</feature>
<dbReference type="Gene3D" id="1.10.10.60">
    <property type="entry name" value="Homeodomain-like"/>
    <property type="match status" value="1"/>
</dbReference>
<dbReference type="Gene3D" id="1.10.357.10">
    <property type="entry name" value="Tetracycline Repressor, domain 2"/>
    <property type="match status" value="1"/>
</dbReference>
<dbReference type="PRINTS" id="PR00400">
    <property type="entry name" value="TETREPRESSOR"/>
</dbReference>
<dbReference type="GO" id="GO:0045892">
    <property type="term" value="P:negative regulation of DNA-templated transcription"/>
    <property type="evidence" value="ECO:0007669"/>
    <property type="project" value="InterPro"/>
</dbReference>
<dbReference type="GO" id="GO:0046677">
    <property type="term" value="P:response to antibiotic"/>
    <property type="evidence" value="ECO:0007669"/>
    <property type="project" value="InterPro"/>
</dbReference>
<dbReference type="InterPro" id="IPR004111">
    <property type="entry name" value="Repressor_TetR_C"/>
</dbReference>
<dbReference type="Pfam" id="PF02909">
    <property type="entry name" value="TetR_C_1"/>
    <property type="match status" value="1"/>
</dbReference>
<evidence type="ECO:0000256" key="1">
    <source>
        <dbReference type="ARBA" id="ARBA00002856"/>
    </source>
</evidence>
<dbReference type="RefSeq" id="WP_121281903.1">
    <property type="nucleotide sequence ID" value="NZ_RBZV01000026.1"/>
</dbReference>
<protein>
    <submittedName>
        <fullName evidence="8">TetR family transcriptional regulator</fullName>
    </submittedName>
</protein>
<dbReference type="InterPro" id="IPR036271">
    <property type="entry name" value="Tet_transcr_reg_TetR-rel_C_sf"/>
</dbReference>
<feature type="domain" description="HTH tetR-type" evidence="7">
    <location>
        <begin position="11"/>
        <end position="71"/>
    </location>
</feature>
<name>A0A494WXM7_9BURK</name>
<dbReference type="InterPro" id="IPR050109">
    <property type="entry name" value="HTH-type_TetR-like_transc_reg"/>
</dbReference>
<keyword evidence="4 6" id="KW-0238">DNA-binding</keyword>
<dbReference type="InterPro" id="IPR003012">
    <property type="entry name" value="Tet_transcr_reg_TetR"/>
</dbReference>
<dbReference type="GO" id="GO:0000976">
    <property type="term" value="F:transcription cis-regulatory region binding"/>
    <property type="evidence" value="ECO:0007669"/>
    <property type="project" value="TreeGrafter"/>
</dbReference>
<comment type="caution">
    <text evidence="8">The sequence shown here is derived from an EMBL/GenBank/DDBJ whole genome shotgun (WGS) entry which is preliminary data.</text>
</comment>
<dbReference type="PRINTS" id="PR00455">
    <property type="entry name" value="HTHTETR"/>
</dbReference>
<evidence type="ECO:0000313" key="9">
    <source>
        <dbReference type="Proteomes" id="UP000280434"/>
    </source>
</evidence>
<dbReference type="AlphaFoldDB" id="A0A494WXM7"/>
<evidence type="ECO:0000256" key="3">
    <source>
        <dbReference type="ARBA" id="ARBA00023015"/>
    </source>
</evidence>
<evidence type="ECO:0000313" key="8">
    <source>
        <dbReference type="EMBL" id="RKP43285.1"/>
    </source>
</evidence>
<organism evidence="8 9">
    <name type="scientific">Trinickia fusca</name>
    <dbReference type="NCBI Taxonomy" id="2419777"/>
    <lineage>
        <taxon>Bacteria</taxon>
        <taxon>Pseudomonadati</taxon>
        <taxon>Pseudomonadota</taxon>
        <taxon>Betaproteobacteria</taxon>
        <taxon>Burkholderiales</taxon>
        <taxon>Burkholderiaceae</taxon>
        <taxon>Trinickia</taxon>
    </lineage>
</organism>
<evidence type="ECO:0000256" key="2">
    <source>
        <dbReference type="ARBA" id="ARBA00022491"/>
    </source>
</evidence>
<evidence type="ECO:0000259" key="7">
    <source>
        <dbReference type="PROSITE" id="PS50977"/>
    </source>
</evidence>
<dbReference type="EMBL" id="RBZV01000026">
    <property type="protein sequence ID" value="RKP43285.1"/>
    <property type="molecule type" value="Genomic_DNA"/>
</dbReference>
<dbReference type="GO" id="GO:0003700">
    <property type="term" value="F:DNA-binding transcription factor activity"/>
    <property type="evidence" value="ECO:0007669"/>
    <property type="project" value="TreeGrafter"/>
</dbReference>
<keyword evidence="2" id="KW-0678">Repressor</keyword>
<sequence length="216" mass="23900">MQKAPTSSAPRLTRETVLRAALELLNEVGIDALSTRRLAERLGVQSPTLYWHFKSKNALLHAMSEAILLERHRDSLPKRGQSWRSWLAANTHSFRRALLAYRDGARLHAGTRPRGAHFDAIEAKLRFLCDAGFSPDQALTVLVTFGSFILGWVLEEQADEKMNAPASAAEATLDAATHPLMAHAWGKFNDQDPDKAFDNSIKIMLDGVAAMLQSKA</sequence>
<comment type="function">
    <text evidence="1">TetR is the repressor of the tetracycline resistance element; its N-terminal region forms a helix-turn-helix structure and binds DNA. Binding of tetracycline to TetR reduces the repressor affinity for the tetracycline resistance gene (tetA) promoter operator sites.</text>
</comment>